<dbReference type="PANTHER" id="PTHR12526">
    <property type="entry name" value="GLYCOSYLTRANSFERASE"/>
    <property type="match status" value="1"/>
</dbReference>
<comment type="caution">
    <text evidence="2">The sequence shown here is derived from an EMBL/GenBank/DDBJ whole genome shotgun (WGS) entry which is preliminary data.</text>
</comment>
<proteinExistence type="predicted"/>
<keyword evidence="3" id="KW-1185">Reference proteome</keyword>
<evidence type="ECO:0000259" key="1">
    <source>
        <dbReference type="Pfam" id="PF00534"/>
    </source>
</evidence>
<dbReference type="EMBL" id="QWEG01000002">
    <property type="protein sequence ID" value="RHW42798.1"/>
    <property type="molecule type" value="Genomic_DNA"/>
</dbReference>
<protein>
    <submittedName>
        <fullName evidence="2">Glycosyltransferase</fullName>
    </submittedName>
</protein>
<dbReference type="Pfam" id="PF00534">
    <property type="entry name" value="Glycos_transf_1"/>
    <property type="match status" value="1"/>
</dbReference>
<evidence type="ECO:0000313" key="3">
    <source>
        <dbReference type="Proteomes" id="UP000284416"/>
    </source>
</evidence>
<dbReference type="CDD" id="cd03811">
    <property type="entry name" value="GT4_GT28_WabH-like"/>
    <property type="match status" value="1"/>
</dbReference>
<organism evidence="2 3">
    <name type="scientific">Neobacillus notoginsengisoli</name>
    <dbReference type="NCBI Taxonomy" id="1578198"/>
    <lineage>
        <taxon>Bacteria</taxon>
        <taxon>Bacillati</taxon>
        <taxon>Bacillota</taxon>
        <taxon>Bacilli</taxon>
        <taxon>Bacillales</taxon>
        <taxon>Bacillaceae</taxon>
        <taxon>Neobacillus</taxon>
    </lineage>
</organism>
<feature type="domain" description="Glycosyl transferase family 1" evidence="1">
    <location>
        <begin position="194"/>
        <end position="335"/>
    </location>
</feature>
<keyword evidence="2" id="KW-0808">Transferase</keyword>
<reference evidence="2 3" key="1">
    <citation type="journal article" date="2017" name="Int. J. Syst. Evol. Microbiol.">
        <title>Bacillus notoginsengisoli sp. nov., a novel bacterium isolated from the rhizosphere of Panax notoginseng.</title>
        <authorList>
            <person name="Zhang M.Y."/>
            <person name="Cheng J."/>
            <person name="Cai Y."/>
            <person name="Zhang T.Y."/>
            <person name="Wu Y.Y."/>
            <person name="Manikprabhu D."/>
            <person name="Li W.J."/>
            <person name="Zhang Y.X."/>
        </authorList>
    </citation>
    <scope>NUCLEOTIDE SEQUENCE [LARGE SCALE GENOMIC DNA]</scope>
    <source>
        <strain evidence="2 3">JCM 30743</strain>
    </source>
</reference>
<name>A0A417YYF7_9BACI</name>
<dbReference type="OrthoDB" id="9787617at2"/>
<sequence>MKRILFVLEAVEFGGVEKSLIDIIKVLINKDTDITVMSIYKCEKLKKQLPEGTKYQYLFDKGHIFINRFFKIFSSEILSFFFIRKKYDYIVSYQEGIPTKLVSGIRNMKIKKYCWQHNDPLYNDNNLYYFINKKKLIRYLMNFDKCISVSNYIKNQYRSYLYEKINSKVTYNLIDDKNVISLSKKGSPNTIPFKDGFKFCCIGRLSEEKMFFSVVSAVKKIRDENYDVNLTIIGSGPEKSKLVEEIRTNNLEKHVKILDFVENPYIYMKDSDAIVCSSKVESFGLVVAEAMVLNKRILSTRCGGPEELMKDYPYGVLVHSAEEIYSGFHKIMNIEMNENGKDFGNYPFFKTNVKQDIIELFS</sequence>
<dbReference type="PANTHER" id="PTHR12526:SF630">
    <property type="entry name" value="GLYCOSYLTRANSFERASE"/>
    <property type="match status" value="1"/>
</dbReference>
<dbReference type="AlphaFoldDB" id="A0A417YYF7"/>
<accession>A0A417YYF7</accession>
<dbReference type="SUPFAM" id="SSF53756">
    <property type="entry name" value="UDP-Glycosyltransferase/glycogen phosphorylase"/>
    <property type="match status" value="1"/>
</dbReference>
<dbReference type="Proteomes" id="UP000284416">
    <property type="component" value="Unassembled WGS sequence"/>
</dbReference>
<dbReference type="RefSeq" id="WP_118919494.1">
    <property type="nucleotide sequence ID" value="NZ_QWEG01000002.1"/>
</dbReference>
<dbReference type="InterPro" id="IPR001296">
    <property type="entry name" value="Glyco_trans_1"/>
</dbReference>
<dbReference type="GO" id="GO:0016757">
    <property type="term" value="F:glycosyltransferase activity"/>
    <property type="evidence" value="ECO:0007669"/>
    <property type="project" value="InterPro"/>
</dbReference>
<evidence type="ECO:0000313" key="2">
    <source>
        <dbReference type="EMBL" id="RHW42798.1"/>
    </source>
</evidence>
<dbReference type="Gene3D" id="3.40.50.2000">
    <property type="entry name" value="Glycogen Phosphorylase B"/>
    <property type="match status" value="2"/>
</dbReference>
<gene>
    <name evidence="2" type="ORF">D1B31_04265</name>
</gene>